<gene>
    <name evidence="2" type="ORF">Atep_31590</name>
</gene>
<organism evidence="2 3">
    <name type="scientific">Allochromatium tepidum</name>
    <dbReference type="NCBI Taxonomy" id="553982"/>
    <lineage>
        <taxon>Bacteria</taxon>
        <taxon>Pseudomonadati</taxon>
        <taxon>Pseudomonadota</taxon>
        <taxon>Gammaproteobacteria</taxon>
        <taxon>Chromatiales</taxon>
        <taxon>Chromatiaceae</taxon>
        <taxon>Allochromatium</taxon>
    </lineage>
</organism>
<dbReference type="Pfam" id="PF09615">
    <property type="entry name" value="Cas_Csy3"/>
    <property type="match status" value="1"/>
</dbReference>
<keyword evidence="3" id="KW-1185">Reference proteome</keyword>
<evidence type="ECO:0000313" key="2">
    <source>
        <dbReference type="EMBL" id="BCU08482.1"/>
    </source>
</evidence>
<dbReference type="InterPro" id="IPR013399">
    <property type="entry name" value="CRISPR-assoc_prot_Csy3"/>
</dbReference>
<dbReference type="RefSeq" id="WP_236786853.1">
    <property type="nucleotide sequence ID" value="NZ_AP024564.1"/>
</dbReference>
<evidence type="ECO:0000313" key="3">
    <source>
        <dbReference type="Proteomes" id="UP000680679"/>
    </source>
</evidence>
<dbReference type="Proteomes" id="UP000680679">
    <property type="component" value="Plasmid pAt1"/>
</dbReference>
<name>A0ABN6GEV8_9GAMM</name>
<evidence type="ECO:0000256" key="1">
    <source>
        <dbReference type="SAM" id="MobiDB-lite"/>
    </source>
</evidence>
<reference evidence="2 3" key="1">
    <citation type="submission" date="2021-04" db="EMBL/GenBank/DDBJ databases">
        <title>Complete genome sequencing of Allochromatium tepidum strain NZ.</title>
        <authorList>
            <person name="Tsukatani Y."/>
            <person name="Mori H."/>
        </authorList>
    </citation>
    <scope>NUCLEOTIDE SEQUENCE [LARGE SCALE GENOMIC DNA]</scope>
    <source>
        <strain evidence="2 3">NZ</strain>
        <plasmid evidence="2 3">pAt1</plasmid>
    </source>
</reference>
<feature type="region of interest" description="Disordered" evidence="1">
    <location>
        <begin position="52"/>
        <end position="103"/>
    </location>
</feature>
<geneLocation type="plasmid" evidence="2 3">
    <name>pAt1</name>
</geneLocation>
<sequence>MNANQISMFDQSEVFKNLPGVLSFQRGIPISDGLFFNELDDGSESPVMVVRHGIRGTQNVAKGTKKQAKKGRSSSDSNSSESESLESDTVDRGVSNIQTTDTAKMDPQASALKVRFSMSPLDLDVLLFAVAAQKDEKDLTFVKRYRESVKRFIVAAKASSGLDDVANRIARNVLTGRWLWRNRTVAQSIEIKVSHENGELISMCNALSLSLKYFDDITETERKLGALIAENFRGNARDTFAVEARVDLGIKGAVEVFPSQNYVEKKPDGFARSLYCVGHPRRFRSDSMMELEATREMGQAALRDQKISNALRTIDTWYPAYNEHQRPIPVEPFGANLDAQAFFRDKKTSAFEYARRFNELDPNSPEGKFMIANLIRGGVLSSGEKE</sequence>
<keyword evidence="2" id="KW-0614">Plasmid</keyword>
<dbReference type="EMBL" id="AP024564">
    <property type="protein sequence ID" value="BCU08482.1"/>
    <property type="molecule type" value="Genomic_DNA"/>
</dbReference>
<protein>
    <submittedName>
        <fullName evidence="2">CRISPR-associated protein Csy3</fullName>
    </submittedName>
</protein>
<accession>A0ABN6GEV8</accession>
<feature type="compositionally biased region" description="Basic residues" evidence="1">
    <location>
        <begin position="63"/>
        <end position="72"/>
    </location>
</feature>
<proteinExistence type="predicted"/>
<dbReference type="NCBIfam" id="TIGR02566">
    <property type="entry name" value="cas_Csy3"/>
    <property type="match status" value="1"/>
</dbReference>